<keyword evidence="3" id="KW-1185">Reference proteome</keyword>
<protein>
    <submittedName>
        <fullName evidence="2">Antibiotic biosynthesis monooxygenase family protein</fullName>
        <ecNumber evidence="2">1.14.-.-</ecNumber>
    </submittedName>
</protein>
<proteinExistence type="predicted"/>
<dbReference type="Pfam" id="PF03992">
    <property type="entry name" value="ABM"/>
    <property type="match status" value="1"/>
</dbReference>
<evidence type="ECO:0000313" key="2">
    <source>
        <dbReference type="EMBL" id="MFD2671470.1"/>
    </source>
</evidence>
<feature type="domain" description="ABM" evidence="1">
    <location>
        <begin position="2"/>
        <end position="91"/>
    </location>
</feature>
<gene>
    <name evidence="2" type="ORF">ACFSUC_07605</name>
</gene>
<name>A0ABW5R8X2_9BACL</name>
<comment type="caution">
    <text evidence="2">The sequence shown here is derived from an EMBL/GenBank/DDBJ whole genome shotgun (WGS) entry which is preliminary data.</text>
</comment>
<reference evidence="3" key="1">
    <citation type="journal article" date="2019" name="Int. J. Syst. Evol. Microbiol.">
        <title>The Global Catalogue of Microorganisms (GCM) 10K type strain sequencing project: providing services to taxonomists for standard genome sequencing and annotation.</title>
        <authorList>
            <consortium name="The Broad Institute Genomics Platform"/>
            <consortium name="The Broad Institute Genome Sequencing Center for Infectious Disease"/>
            <person name="Wu L."/>
            <person name="Ma J."/>
        </authorList>
    </citation>
    <scope>NUCLEOTIDE SEQUENCE [LARGE SCALE GENOMIC DNA]</scope>
    <source>
        <strain evidence="3">KCTC 33676</strain>
    </source>
</reference>
<dbReference type="InterPro" id="IPR011008">
    <property type="entry name" value="Dimeric_a/b-barrel"/>
</dbReference>
<dbReference type="Proteomes" id="UP001597497">
    <property type="component" value="Unassembled WGS sequence"/>
</dbReference>
<accession>A0ABW5R8X2</accession>
<evidence type="ECO:0000313" key="3">
    <source>
        <dbReference type="Proteomes" id="UP001597497"/>
    </source>
</evidence>
<dbReference type="PROSITE" id="PS51725">
    <property type="entry name" value="ABM"/>
    <property type="match status" value="1"/>
</dbReference>
<keyword evidence="2" id="KW-0560">Oxidoreductase</keyword>
<dbReference type="InterPro" id="IPR007138">
    <property type="entry name" value="ABM_dom"/>
</dbReference>
<dbReference type="EC" id="1.14.-.-" evidence="2"/>
<evidence type="ECO:0000259" key="1">
    <source>
        <dbReference type="PROSITE" id="PS51725"/>
    </source>
</evidence>
<dbReference type="GO" id="GO:0004497">
    <property type="term" value="F:monooxygenase activity"/>
    <property type="evidence" value="ECO:0007669"/>
    <property type="project" value="UniProtKB-KW"/>
</dbReference>
<dbReference type="EMBL" id="JBHUMM010000011">
    <property type="protein sequence ID" value="MFD2671470.1"/>
    <property type="molecule type" value="Genomic_DNA"/>
</dbReference>
<dbReference type="SUPFAM" id="SSF54909">
    <property type="entry name" value="Dimeric alpha+beta barrel"/>
    <property type="match status" value="1"/>
</dbReference>
<keyword evidence="2" id="KW-0503">Monooxygenase</keyword>
<dbReference type="RefSeq" id="WP_379928943.1">
    <property type="nucleotide sequence ID" value="NZ_JBHUMM010000011.1"/>
</dbReference>
<sequence length="97" mass="11633">MILEAVTLYIKPGCSPAFEVSFHEAQNILMEMKGYRGHELQKCIKLEDTYLLLIRWETLEDHTIGFRQSPQYERWKQLLHHFYDPFPEVMHYTLTST</sequence>
<dbReference type="Gene3D" id="3.30.70.100">
    <property type="match status" value="1"/>
</dbReference>
<organism evidence="2 3">
    <name type="scientific">Marinicrinis sediminis</name>
    <dbReference type="NCBI Taxonomy" id="1652465"/>
    <lineage>
        <taxon>Bacteria</taxon>
        <taxon>Bacillati</taxon>
        <taxon>Bacillota</taxon>
        <taxon>Bacilli</taxon>
        <taxon>Bacillales</taxon>
        <taxon>Paenibacillaceae</taxon>
    </lineage>
</organism>